<comment type="similarity">
    <text evidence="2">Belongs to the monovalent cation:proton antiporter 2 (CPA2) transporter (TC 2.A.37) family.</text>
</comment>
<dbReference type="PROSITE" id="PS51201">
    <property type="entry name" value="RCK_N"/>
    <property type="match status" value="1"/>
</dbReference>
<dbReference type="Gene3D" id="1.20.1530.20">
    <property type="match status" value="1"/>
</dbReference>
<evidence type="ECO:0000313" key="11">
    <source>
        <dbReference type="Proteomes" id="UP000196560"/>
    </source>
</evidence>
<comment type="caution">
    <text evidence="10">The sequence shown here is derived from an EMBL/GenBank/DDBJ whole genome shotgun (WGS) entry which is preliminary data.</text>
</comment>
<dbReference type="PANTHER" id="PTHR42751">
    <property type="entry name" value="SODIUM/HYDROGEN EXCHANGER FAMILY/TRKA DOMAIN PROTEIN"/>
    <property type="match status" value="1"/>
</dbReference>
<dbReference type="SUPFAM" id="SSF51735">
    <property type="entry name" value="NAD(P)-binding Rossmann-fold domains"/>
    <property type="match status" value="1"/>
</dbReference>
<dbReference type="Pfam" id="PF00999">
    <property type="entry name" value="Na_H_Exchanger"/>
    <property type="match status" value="1"/>
</dbReference>
<keyword evidence="6 7" id="KW-0472">Membrane</keyword>
<feature type="transmembrane region" description="Helical" evidence="7">
    <location>
        <begin position="63"/>
        <end position="82"/>
    </location>
</feature>
<keyword evidence="4 7" id="KW-0812">Transmembrane</keyword>
<dbReference type="eggNOG" id="COG1226">
    <property type="taxonomic scope" value="Bacteria"/>
</dbReference>
<dbReference type="InterPro" id="IPR038770">
    <property type="entry name" value="Na+/solute_symporter_sf"/>
</dbReference>
<dbReference type="InterPro" id="IPR003148">
    <property type="entry name" value="RCK_N"/>
</dbReference>
<keyword evidence="5 7" id="KW-1133">Transmembrane helix</keyword>
<dbReference type="InterPro" id="IPR036721">
    <property type="entry name" value="RCK_C_sf"/>
</dbReference>
<feature type="transmembrane region" description="Helical" evidence="7">
    <location>
        <begin position="33"/>
        <end position="51"/>
    </location>
</feature>
<dbReference type="GO" id="GO:0015297">
    <property type="term" value="F:antiporter activity"/>
    <property type="evidence" value="ECO:0007669"/>
    <property type="project" value="InterPro"/>
</dbReference>
<comment type="subcellular location">
    <subcellularLocation>
        <location evidence="1">Membrane</location>
        <topology evidence="1">Multi-pass membrane protein</topology>
    </subcellularLocation>
</comment>
<dbReference type="InterPro" id="IPR006037">
    <property type="entry name" value="RCK_C"/>
</dbReference>
<dbReference type="InterPro" id="IPR036291">
    <property type="entry name" value="NAD(P)-bd_dom_sf"/>
</dbReference>
<dbReference type="Pfam" id="PF02080">
    <property type="entry name" value="TrkA_C"/>
    <property type="match status" value="1"/>
</dbReference>
<dbReference type="GO" id="GO:0006813">
    <property type="term" value="P:potassium ion transport"/>
    <property type="evidence" value="ECO:0007669"/>
    <property type="project" value="InterPro"/>
</dbReference>
<feature type="transmembrane region" description="Helical" evidence="7">
    <location>
        <begin position="89"/>
        <end position="110"/>
    </location>
</feature>
<dbReference type="Pfam" id="PF02254">
    <property type="entry name" value="TrkA_N"/>
    <property type="match status" value="1"/>
</dbReference>
<feature type="transmembrane region" description="Helical" evidence="7">
    <location>
        <begin position="116"/>
        <end position="137"/>
    </location>
</feature>
<dbReference type="Proteomes" id="UP000196560">
    <property type="component" value="Unassembled WGS sequence"/>
</dbReference>
<reference evidence="11" key="1">
    <citation type="submission" date="2017-04" db="EMBL/GenBank/DDBJ databases">
        <title>Function of individual gut microbiota members based on whole genome sequencing of pure cultures obtained from chicken caecum.</title>
        <authorList>
            <person name="Medvecky M."/>
            <person name="Cejkova D."/>
            <person name="Polansky O."/>
            <person name="Karasova D."/>
            <person name="Kubasova T."/>
            <person name="Cizek A."/>
            <person name="Rychlik I."/>
        </authorList>
    </citation>
    <scope>NUCLEOTIDE SEQUENCE [LARGE SCALE GENOMIC DNA]</scope>
    <source>
        <strain evidence="11">An70</strain>
    </source>
</reference>
<gene>
    <name evidence="10" type="ORF">B5G21_06435</name>
</gene>
<feature type="transmembrane region" description="Helical" evidence="7">
    <location>
        <begin position="277"/>
        <end position="295"/>
    </location>
</feature>
<dbReference type="RefSeq" id="WP_087186485.1">
    <property type="nucleotide sequence ID" value="NZ_NFHO01000006.1"/>
</dbReference>
<feature type="domain" description="RCK N-terminal" evidence="8">
    <location>
        <begin position="416"/>
        <end position="533"/>
    </location>
</feature>
<feature type="transmembrane region" description="Helical" evidence="7">
    <location>
        <begin position="149"/>
        <end position="173"/>
    </location>
</feature>
<dbReference type="eggNOG" id="COG4651">
    <property type="taxonomic scope" value="Bacteria"/>
</dbReference>
<protein>
    <submittedName>
        <fullName evidence="10">Sodium:proton exchanger</fullName>
    </submittedName>
</protein>
<dbReference type="SUPFAM" id="SSF116726">
    <property type="entry name" value="TrkA C-terminal domain-like"/>
    <property type="match status" value="1"/>
</dbReference>
<dbReference type="eggNOG" id="COG0490">
    <property type="taxonomic scope" value="Bacteria"/>
</dbReference>
<evidence type="ECO:0000256" key="1">
    <source>
        <dbReference type="ARBA" id="ARBA00004141"/>
    </source>
</evidence>
<keyword evidence="3" id="KW-0813">Transport</keyword>
<name>A0A1Y3U1Z5_9ACTN</name>
<dbReference type="Gene3D" id="3.30.70.1450">
    <property type="entry name" value="Regulator of K+ conductance, C-terminal domain"/>
    <property type="match status" value="1"/>
</dbReference>
<feature type="transmembrane region" description="Helical" evidence="7">
    <location>
        <begin position="6"/>
        <end position="26"/>
    </location>
</feature>
<feature type="transmembrane region" description="Helical" evidence="7">
    <location>
        <begin position="224"/>
        <end position="257"/>
    </location>
</feature>
<dbReference type="GO" id="GO:1902600">
    <property type="term" value="P:proton transmembrane transport"/>
    <property type="evidence" value="ECO:0007669"/>
    <property type="project" value="InterPro"/>
</dbReference>
<dbReference type="Gene3D" id="3.40.50.720">
    <property type="entry name" value="NAD(P)-binding Rossmann-like Domain"/>
    <property type="match status" value="1"/>
</dbReference>
<dbReference type="STRING" id="1118060.GCA_000311845_00148"/>
<feature type="transmembrane region" description="Helical" evidence="7">
    <location>
        <begin position="193"/>
        <end position="212"/>
    </location>
</feature>
<keyword evidence="11" id="KW-1185">Reference proteome</keyword>
<feature type="domain" description="RCK C-terminal" evidence="9">
    <location>
        <begin position="582"/>
        <end position="667"/>
    </location>
</feature>
<dbReference type="AlphaFoldDB" id="A0A1Y3U1Z5"/>
<dbReference type="GO" id="GO:0008324">
    <property type="term" value="F:monoatomic cation transmembrane transporter activity"/>
    <property type="evidence" value="ECO:0007669"/>
    <property type="project" value="InterPro"/>
</dbReference>
<dbReference type="InterPro" id="IPR006153">
    <property type="entry name" value="Cation/H_exchanger_TM"/>
</dbReference>
<evidence type="ECO:0000259" key="8">
    <source>
        <dbReference type="PROSITE" id="PS51201"/>
    </source>
</evidence>
<dbReference type="PROSITE" id="PS51202">
    <property type="entry name" value="RCK_C"/>
    <property type="match status" value="1"/>
</dbReference>
<organism evidence="10 11">
    <name type="scientific">Enorma massiliensis</name>
    <dbReference type="NCBI Taxonomy" id="1472761"/>
    <lineage>
        <taxon>Bacteria</taxon>
        <taxon>Bacillati</taxon>
        <taxon>Actinomycetota</taxon>
        <taxon>Coriobacteriia</taxon>
        <taxon>Coriobacteriales</taxon>
        <taxon>Coriobacteriaceae</taxon>
        <taxon>Enorma</taxon>
    </lineage>
</organism>
<dbReference type="EMBL" id="NFHO01000006">
    <property type="protein sequence ID" value="OUN42833.1"/>
    <property type="molecule type" value="Genomic_DNA"/>
</dbReference>
<evidence type="ECO:0000259" key="9">
    <source>
        <dbReference type="PROSITE" id="PS51202"/>
    </source>
</evidence>
<feature type="transmembrane region" description="Helical" evidence="7">
    <location>
        <begin position="363"/>
        <end position="384"/>
    </location>
</feature>
<evidence type="ECO:0000313" key="10">
    <source>
        <dbReference type="EMBL" id="OUN42833.1"/>
    </source>
</evidence>
<sequence>MHGDTILLMTFVFALVAAFAGGVVARALRLPPIVGYLVGGLVVSPFTPGFIGDSDAMNQLSEVGVMFMMFSTGLHFSLKDLFEVKGIAVPGAILQIAVGTVAGYALAQAFGWTPEAGIMLGLSVSIASTVVLIKNLTDAGLYQSHGGRVATGWLIVEDLATVVILVVLPVVFGPGETSGAELAAGLAEALLKTVAFVLLMLVVGSRVLPWVLGKIARFCPSELFQLAVVVIALGTAMAASLLFDLSVALGAFLAGVVVSGSKLSHRVAAEAIPFKDLFSIIFFASVGMMVNPVTLASHVGELIALVALIMVGKWLINMVLGVVLSAGLHGTLTVAAGLAQIGEFSFIIGQTGMGLGILTPEQYTLILGGAVVSIALNSFAFKLIDPIEGWMRKHARLAALYERHVRQFEEPSSDVRDHVVVVGYGHAGRCVTEVLKNLDIPCLVVERELETAEEAEADGLCVLVGDAANSEILAHAHLDAARVLVIAGGGDAAAEAIAYEARLFAPGLHIVTRAEDEDGLKALAAAGANEVVRPELEGGIELMRHTLIDLGYTPRQIQDYANELRASGYEALGDNAQGARRRAFERLVASLSEVELEWVLVGEASTAAGSTLADLDLRAKTGVNAVALRRGGEVTLFLDARTELHKGDKVGLVGTLEQVEAAAKLFA</sequence>
<evidence type="ECO:0000256" key="7">
    <source>
        <dbReference type="SAM" id="Phobius"/>
    </source>
</evidence>
<evidence type="ECO:0000256" key="3">
    <source>
        <dbReference type="ARBA" id="ARBA00022448"/>
    </source>
</evidence>
<evidence type="ECO:0000256" key="4">
    <source>
        <dbReference type="ARBA" id="ARBA00022692"/>
    </source>
</evidence>
<accession>A0A1Y3U1Z5</accession>
<feature type="transmembrane region" description="Helical" evidence="7">
    <location>
        <begin position="302"/>
        <end position="324"/>
    </location>
</feature>
<dbReference type="PANTHER" id="PTHR42751:SF1">
    <property type="entry name" value="CATION_PROTON ANTIPORTER YBAL-RELATED"/>
    <property type="match status" value="1"/>
</dbReference>
<evidence type="ECO:0000256" key="5">
    <source>
        <dbReference type="ARBA" id="ARBA00022989"/>
    </source>
</evidence>
<evidence type="ECO:0000256" key="2">
    <source>
        <dbReference type="ARBA" id="ARBA00005551"/>
    </source>
</evidence>
<proteinExistence type="inferred from homology"/>
<dbReference type="GO" id="GO:0016020">
    <property type="term" value="C:membrane"/>
    <property type="evidence" value="ECO:0007669"/>
    <property type="project" value="UniProtKB-SubCell"/>
</dbReference>
<evidence type="ECO:0000256" key="6">
    <source>
        <dbReference type="ARBA" id="ARBA00023136"/>
    </source>
</evidence>